<name>A0A0M0I4K2_9VIBR</name>
<accession>A0A0M0I4K2</accession>
<dbReference type="Proteomes" id="UP000037530">
    <property type="component" value="Unassembled WGS sequence"/>
</dbReference>
<keyword evidence="8" id="KW-1185">Reference proteome</keyword>
<dbReference type="SUPFAM" id="SSF55068">
    <property type="entry name" value="Peptide methionine sulfoxide reductase"/>
    <property type="match status" value="1"/>
</dbReference>
<comment type="catalytic activity">
    <reaction evidence="3 5">
        <text>L-methionyl-[protein] + [thioredoxin]-disulfide + H2O = L-methionyl-(S)-S-oxide-[protein] + [thioredoxin]-dithiol</text>
        <dbReference type="Rhea" id="RHEA:14217"/>
        <dbReference type="Rhea" id="RHEA-COMP:10698"/>
        <dbReference type="Rhea" id="RHEA-COMP:10700"/>
        <dbReference type="Rhea" id="RHEA-COMP:12313"/>
        <dbReference type="Rhea" id="RHEA-COMP:12315"/>
        <dbReference type="ChEBI" id="CHEBI:15377"/>
        <dbReference type="ChEBI" id="CHEBI:16044"/>
        <dbReference type="ChEBI" id="CHEBI:29950"/>
        <dbReference type="ChEBI" id="CHEBI:44120"/>
        <dbReference type="ChEBI" id="CHEBI:50058"/>
        <dbReference type="EC" id="1.8.4.11"/>
    </reaction>
</comment>
<evidence type="ECO:0000313" key="8">
    <source>
        <dbReference type="Proteomes" id="UP000037530"/>
    </source>
</evidence>
<evidence type="ECO:0000256" key="3">
    <source>
        <dbReference type="ARBA" id="ARBA00047806"/>
    </source>
</evidence>
<dbReference type="OrthoDB" id="4174719at2"/>
<dbReference type="InterPro" id="IPR036509">
    <property type="entry name" value="Met_Sox_Rdtase_MsrA_sf"/>
</dbReference>
<gene>
    <name evidence="5" type="primary">msrA</name>
    <name evidence="7" type="ORF">AKJ31_00340</name>
</gene>
<dbReference type="GO" id="GO:0033744">
    <property type="term" value="F:L-methionine:thioredoxin-disulfide S-oxidoreductase activity"/>
    <property type="evidence" value="ECO:0007669"/>
    <property type="project" value="RHEA"/>
</dbReference>
<dbReference type="InterPro" id="IPR002569">
    <property type="entry name" value="Met_Sox_Rdtase_MsrA_dom"/>
</dbReference>
<evidence type="ECO:0000256" key="1">
    <source>
        <dbReference type="ARBA" id="ARBA00005591"/>
    </source>
</evidence>
<dbReference type="InterPro" id="IPR050162">
    <property type="entry name" value="MsrA_MetSO_reductase"/>
</dbReference>
<evidence type="ECO:0000256" key="2">
    <source>
        <dbReference type="ARBA" id="ARBA00023002"/>
    </source>
</evidence>
<dbReference type="Gene3D" id="3.30.1060.10">
    <property type="entry name" value="Peptide methionine sulphoxide reductase MsrA"/>
    <property type="match status" value="1"/>
</dbReference>
<dbReference type="PANTHER" id="PTHR42799:SF2">
    <property type="entry name" value="MITOCHONDRIAL PEPTIDE METHIONINE SULFOXIDE REDUCTASE"/>
    <property type="match status" value="1"/>
</dbReference>
<dbReference type="EC" id="1.8.4.11" evidence="5"/>
<comment type="catalytic activity">
    <reaction evidence="4 5">
        <text>[thioredoxin]-disulfide + L-methionine + H2O = L-methionine (S)-S-oxide + [thioredoxin]-dithiol</text>
        <dbReference type="Rhea" id="RHEA:19993"/>
        <dbReference type="Rhea" id="RHEA-COMP:10698"/>
        <dbReference type="Rhea" id="RHEA-COMP:10700"/>
        <dbReference type="ChEBI" id="CHEBI:15377"/>
        <dbReference type="ChEBI" id="CHEBI:29950"/>
        <dbReference type="ChEBI" id="CHEBI:50058"/>
        <dbReference type="ChEBI" id="CHEBI:57844"/>
        <dbReference type="ChEBI" id="CHEBI:58772"/>
        <dbReference type="EC" id="1.8.4.11"/>
    </reaction>
</comment>
<comment type="similarity">
    <text evidence="1 5">Belongs to the MsrA Met sulfoxide reductase family.</text>
</comment>
<comment type="function">
    <text evidence="5">Has an important function as a repair enzyme for proteins that have been inactivated by oxidation. Catalyzes the reversible oxidation-reduction of methionine sulfoxide in proteins to methionine.</text>
</comment>
<dbReference type="GO" id="GO:0034599">
    <property type="term" value="P:cellular response to oxidative stress"/>
    <property type="evidence" value="ECO:0007669"/>
    <property type="project" value="TreeGrafter"/>
</dbReference>
<dbReference type="GO" id="GO:0005737">
    <property type="term" value="C:cytoplasm"/>
    <property type="evidence" value="ECO:0007669"/>
    <property type="project" value="TreeGrafter"/>
</dbReference>
<dbReference type="HAMAP" id="MF_01401">
    <property type="entry name" value="MsrA"/>
    <property type="match status" value="1"/>
</dbReference>
<protein>
    <recommendedName>
        <fullName evidence="5">Peptide methionine sulfoxide reductase MsrA</fullName>
        <shortName evidence="5">Protein-methionine-S-oxide reductase</shortName>
        <ecNumber evidence="5">1.8.4.11</ecNumber>
    </recommendedName>
    <alternativeName>
        <fullName evidence="5">Peptide-methionine (S)-S-oxide reductase</fullName>
        <shortName evidence="5">Peptide Met(O) reductase</shortName>
    </alternativeName>
</protein>
<sequence length="161" mass="18368">MEQIYLAGGCLWGVQEFLKHVPGVSSTEAGRANGATNTTSSDYDGYAECVRVEFDPSQVHIERLVDYLFEIIDPYSVDKQGNDVGKKYRTGVYSTNPTYLERVKQHIAAREDAERIALEILPLTNYVKSDEEHQNRLTLHPADHSYCHLPLDLLYKYKNRS</sequence>
<evidence type="ECO:0000259" key="6">
    <source>
        <dbReference type="Pfam" id="PF01625"/>
    </source>
</evidence>
<dbReference type="RefSeq" id="WP_053407106.1">
    <property type="nucleotide sequence ID" value="NZ_DAIPHI010000180.1"/>
</dbReference>
<feature type="domain" description="Peptide methionine sulphoxide reductase MsrA" evidence="6">
    <location>
        <begin position="3"/>
        <end position="148"/>
    </location>
</feature>
<dbReference type="Pfam" id="PF01625">
    <property type="entry name" value="PMSR"/>
    <property type="match status" value="1"/>
</dbReference>
<dbReference type="GO" id="GO:0008113">
    <property type="term" value="F:peptide-methionine (S)-S-oxide reductase activity"/>
    <property type="evidence" value="ECO:0007669"/>
    <property type="project" value="UniProtKB-UniRule"/>
</dbReference>
<reference evidence="8" key="1">
    <citation type="submission" date="2015-08" db="EMBL/GenBank/DDBJ databases">
        <title>Vibrio galatheae sp. nov., a novel member of the Vibrionaceae family isolated from the Solomon Islands.</title>
        <authorList>
            <person name="Giubergia S."/>
            <person name="Machado H."/>
            <person name="Mateiu R.V."/>
            <person name="Gram L."/>
        </authorList>
    </citation>
    <scope>NUCLEOTIDE SEQUENCE [LARGE SCALE GENOMIC DNA]</scope>
    <source>
        <strain evidence="8">DSM 19134</strain>
    </source>
</reference>
<dbReference type="PANTHER" id="PTHR42799">
    <property type="entry name" value="MITOCHONDRIAL PEPTIDE METHIONINE SULFOXIDE REDUCTASE"/>
    <property type="match status" value="1"/>
</dbReference>
<dbReference type="PATRIC" id="fig|171383.3.peg.70"/>
<keyword evidence="2 5" id="KW-0560">Oxidoreductase</keyword>
<comment type="caution">
    <text evidence="7">The sequence shown here is derived from an EMBL/GenBank/DDBJ whole genome shotgun (WGS) entry which is preliminary data.</text>
</comment>
<dbReference type="AlphaFoldDB" id="A0A0M0I4K2"/>
<feature type="active site" evidence="5">
    <location>
        <position position="10"/>
    </location>
</feature>
<dbReference type="STRING" id="171383.AKJ31_00340"/>
<dbReference type="NCBIfam" id="NF004038">
    <property type="entry name" value="PRK05528.1"/>
    <property type="match status" value="1"/>
</dbReference>
<evidence type="ECO:0000256" key="5">
    <source>
        <dbReference type="HAMAP-Rule" id="MF_01401"/>
    </source>
</evidence>
<evidence type="ECO:0000256" key="4">
    <source>
        <dbReference type="ARBA" id="ARBA00048782"/>
    </source>
</evidence>
<organism evidence="7 8">
    <name type="scientific">Vibrio hepatarius</name>
    <dbReference type="NCBI Taxonomy" id="171383"/>
    <lineage>
        <taxon>Bacteria</taxon>
        <taxon>Pseudomonadati</taxon>
        <taxon>Pseudomonadota</taxon>
        <taxon>Gammaproteobacteria</taxon>
        <taxon>Vibrionales</taxon>
        <taxon>Vibrionaceae</taxon>
        <taxon>Vibrio</taxon>
        <taxon>Vibrio oreintalis group</taxon>
    </lineage>
</organism>
<dbReference type="EMBL" id="LHPI01000001">
    <property type="protein sequence ID" value="KOO08853.1"/>
    <property type="molecule type" value="Genomic_DNA"/>
</dbReference>
<proteinExistence type="inferred from homology"/>
<evidence type="ECO:0000313" key="7">
    <source>
        <dbReference type="EMBL" id="KOO08853.1"/>
    </source>
</evidence>